<gene>
    <name evidence="4" type="ORF">QQS21_012552</name>
</gene>
<feature type="region of interest" description="Disordered" evidence="1">
    <location>
        <begin position="481"/>
        <end position="507"/>
    </location>
</feature>
<comment type="caution">
    <text evidence="4">The sequence shown here is derived from an EMBL/GenBank/DDBJ whole genome shotgun (WGS) entry which is preliminary data.</text>
</comment>
<reference evidence="4" key="1">
    <citation type="submission" date="2023-06" db="EMBL/GenBank/DDBJ databases">
        <title>Conoideocrella luteorostrata (Hypocreales: Clavicipitaceae), a potential biocontrol fungus for elongate hemlock scale in United States Christmas tree production areas.</title>
        <authorList>
            <person name="Barrett H."/>
            <person name="Lovett B."/>
            <person name="Macias A.M."/>
            <person name="Stajich J.E."/>
            <person name="Kasson M.T."/>
        </authorList>
    </citation>
    <scope>NUCLEOTIDE SEQUENCE</scope>
    <source>
        <strain evidence="4">ARSEF 14590</strain>
    </source>
</reference>
<feature type="compositionally biased region" description="Polar residues" evidence="1">
    <location>
        <begin position="791"/>
        <end position="810"/>
    </location>
</feature>
<feature type="region of interest" description="Disordered" evidence="1">
    <location>
        <begin position="591"/>
        <end position="874"/>
    </location>
</feature>
<dbReference type="Proteomes" id="UP001251528">
    <property type="component" value="Unassembled WGS sequence"/>
</dbReference>
<keyword evidence="5" id="KW-1185">Reference proteome</keyword>
<evidence type="ECO:0000259" key="3">
    <source>
        <dbReference type="PROSITE" id="PS51767"/>
    </source>
</evidence>
<evidence type="ECO:0000256" key="2">
    <source>
        <dbReference type="SAM" id="Phobius"/>
    </source>
</evidence>
<dbReference type="Gene3D" id="2.40.70.10">
    <property type="entry name" value="Acid Proteases"/>
    <property type="match status" value="2"/>
</dbReference>
<proteinExistence type="predicted"/>
<sequence length="874" mass="93483">MRPQAAATAAAAAASAASVAPIARATVPQPIAFNASDWLGIDGNWSTFAFLAGNNDPVNVLFSTSISEFWAIGPGGCSKTDARCVANRGGVYNPSNSKHWSGLGTWQLGLPDLGTGGSGQYGFDTIAAYSPITGIAFSMSNVLMSAITSTDYYLGYFGVGLRSGNFGDIVASPPLRQAVSSFGWIPSYSYGYTAGASYRGIVGSATLGGFDAARFVPHDNTFTMNQTEGVPRPLVRGIEVSAKNGSRPDGWNSATQLLMNYNQHFTAVIDTTTPYLWLPSSVCDNFAKVLNLTYNNTFGLYTLTNDQYRQYSSNTSPLSFTFSLSSKDNNDNFDFPLAVPGVVNITLPIQAFVSLLSPPFMNATIKEGDPGVPYFTLRRAPTNTFIIGNAFLQESYLITTYDSGTFSVHQARFPSDPIAGAQVQGIKQPPNSQLPPPPDPNASKGLSTGEMVGIAVGAVAFFSVLVLALFCYRRHKRQLREKAGDDLDDGKDTSSTINSDTPSSPVSRMFSRIVGRRRSRRTGTVMTALGATPSEAPDCQIYELPAPIPPAELDAGGGDDHSILEDTDLGTDSTQHLSAYEIARRKLDRQLQGPLPEYTPPEGGAILHPEKSSIPDLQPSDQTQTIDQPSPISPTRSRGTDSNSNTFLASEPSPVSPRGDWSSAEFPSPVTTSMPPRSYSSGTRSRGQSTTSRSLSTNSNAPPSPATDTMPPIPASFQRTPIDPSKVVCLGPLPQSVQLPGQSASTASRISVSAGRSLPASMLTAGSRASQGSLGSNFTEEEDRVAEETSRQGSLNHRSLNQQHHTTGSRMTRDRPSLPTQPEEREDEDKTPNTEAVDSDGSSETGRIDPGRDLIHVPQMAAKRYSWEEHQPPQ</sequence>
<name>A0AAJ0CBA0_9HYPO</name>
<feature type="compositionally biased region" description="Polar residues" evidence="1">
    <location>
        <begin position="833"/>
        <end position="845"/>
    </location>
</feature>
<dbReference type="CDD" id="cd21699">
    <property type="entry name" value="JMTM_APP_like"/>
    <property type="match status" value="1"/>
</dbReference>
<feature type="compositionally biased region" description="Polar residues" evidence="1">
    <location>
        <begin position="619"/>
        <end position="648"/>
    </location>
</feature>
<feature type="compositionally biased region" description="Polar residues" evidence="1">
    <location>
        <begin position="767"/>
        <end position="778"/>
    </location>
</feature>
<dbReference type="PROSITE" id="PS51767">
    <property type="entry name" value="PEPTIDASE_A1"/>
    <property type="match status" value="1"/>
</dbReference>
<dbReference type="AlphaFoldDB" id="A0AAJ0CBA0"/>
<dbReference type="InterPro" id="IPR021109">
    <property type="entry name" value="Peptidase_aspartic_dom_sf"/>
</dbReference>
<evidence type="ECO:0000313" key="5">
    <source>
        <dbReference type="Proteomes" id="UP001251528"/>
    </source>
</evidence>
<dbReference type="SUPFAM" id="SSF50630">
    <property type="entry name" value="Acid proteases"/>
    <property type="match status" value="1"/>
</dbReference>
<accession>A0AAJ0CBA0</accession>
<protein>
    <recommendedName>
        <fullName evidence="3">Peptidase A1 domain-containing protein</fullName>
    </recommendedName>
</protein>
<evidence type="ECO:0000256" key="1">
    <source>
        <dbReference type="SAM" id="MobiDB-lite"/>
    </source>
</evidence>
<feature type="compositionally biased region" description="Basic and acidic residues" evidence="1">
    <location>
        <begin position="846"/>
        <end position="855"/>
    </location>
</feature>
<keyword evidence="2" id="KW-0812">Transmembrane</keyword>
<feature type="compositionally biased region" description="Polar residues" evidence="1">
    <location>
        <begin position="735"/>
        <end position="751"/>
    </location>
</feature>
<dbReference type="InterPro" id="IPR033121">
    <property type="entry name" value="PEPTIDASE_A1"/>
</dbReference>
<evidence type="ECO:0000313" key="4">
    <source>
        <dbReference type="EMBL" id="KAK2589771.1"/>
    </source>
</evidence>
<organism evidence="4 5">
    <name type="scientific">Conoideocrella luteorostrata</name>
    <dbReference type="NCBI Taxonomy" id="1105319"/>
    <lineage>
        <taxon>Eukaryota</taxon>
        <taxon>Fungi</taxon>
        <taxon>Dikarya</taxon>
        <taxon>Ascomycota</taxon>
        <taxon>Pezizomycotina</taxon>
        <taxon>Sordariomycetes</taxon>
        <taxon>Hypocreomycetidae</taxon>
        <taxon>Hypocreales</taxon>
        <taxon>Clavicipitaceae</taxon>
        <taxon>Conoideocrella</taxon>
    </lineage>
</organism>
<feature type="compositionally biased region" description="Low complexity" evidence="1">
    <location>
        <begin position="677"/>
        <end position="700"/>
    </location>
</feature>
<feature type="transmembrane region" description="Helical" evidence="2">
    <location>
        <begin position="451"/>
        <end position="472"/>
    </location>
</feature>
<feature type="compositionally biased region" description="Basic and acidic residues" evidence="1">
    <location>
        <begin position="865"/>
        <end position="874"/>
    </location>
</feature>
<feature type="region of interest" description="Disordered" evidence="1">
    <location>
        <begin position="421"/>
        <end position="446"/>
    </location>
</feature>
<dbReference type="Pfam" id="PF00026">
    <property type="entry name" value="Asp"/>
    <property type="match status" value="1"/>
</dbReference>
<keyword evidence="2" id="KW-0472">Membrane</keyword>
<feature type="domain" description="Peptidase A1" evidence="3">
    <location>
        <begin position="45"/>
        <end position="409"/>
    </location>
</feature>
<feature type="compositionally biased region" description="Polar residues" evidence="1">
    <location>
        <begin position="493"/>
        <end position="506"/>
    </location>
</feature>
<keyword evidence="2" id="KW-1133">Transmembrane helix</keyword>
<dbReference type="EMBL" id="JASWJB010000557">
    <property type="protein sequence ID" value="KAK2589771.1"/>
    <property type="molecule type" value="Genomic_DNA"/>
</dbReference>